<sequence>PQLQNSSVVDPTPPDVKDLVSGSNTTSSSQLPSQNSSGVELAPLDVRDLSSTGSNTTSLYHLLLMSPASSVVEPTPLGVTGPVDVGRTTSSSPGELQEQNSSMASSDDVKITSRVDSTVQAQKSESIWYRTVWKICLFVLGLIIALVILVIALIYTLYTIQFRKNQVKPAVHGMEDKLVAV</sequence>
<keyword evidence="2" id="KW-0472">Membrane</keyword>
<protein>
    <submittedName>
        <fullName evidence="3">Uncharacterized protein</fullName>
    </submittedName>
</protein>
<keyword evidence="2" id="KW-0812">Transmembrane</keyword>
<evidence type="ECO:0000313" key="4">
    <source>
        <dbReference type="Proteomes" id="UP001283361"/>
    </source>
</evidence>
<evidence type="ECO:0000256" key="1">
    <source>
        <dbReference type="SAM" id="MobiDB-lite"/>
    </source>
</evidence>
<feature type="compositionally biased region" description="Polar residues" evidence="1">
    <location>
        <begin position="87"/>
        <end position="105"/>
    </location>
</feature>
<feature type="transmembrane region" description="Helical" evidence="2">
    <location>
        <begin position="132"/>
        <end position="158"/>
    </location>
</feature>
<name>A0AAE0ZZ66_9GAST</name>
<evidence type="ECO:0000256" key="2">
    <source>
        <dbReference type="SAM" id="Phobius"/>
    </source>
</evidence>
<evidence type="ECO:0000313" key="3">
    <source>
        <dbReference type="EMBL" id="KAK3778388.1"/>
    </source>
</evidence>
<keyword evidence="4" id="KW-1185">Reference proteome</keyword>
<feature type="non-terminal residue" evidence="3">
    <location>
        <position position="1"/>
    </location>
</feature>
<reference evidence="3" key="1">
    <citation type="journal article" date="2023" name="G3 (Bethesda)">
        <title>A reference genome for the long-term kleptoplast-retaining sea slug Elysia crispata morphotype clarki.</title>
        <authorList>
            <person name="Eastman K.E."/>
            <person name="Pendleton A.L."/>
            <person name="Shaikh M.A."/>
            <person name="Suttiyut T."/>
            <person name="Ogas R."/>
            <person name="Tomko P."/>
            <person name="Gavelis G."/>
            <person name="Widhalm J.R."/>
            <person name="Wisecaver J.H."/>
        </authorList>
    </citation>
    <scope>NUCLEOTIDE SEQUENCE</scope>
    <source>
        <strain evidence="3">ECLA1</strain>
    </source>
</reference>
<gene>
    <name evidence="3" type="ORF">RRG08_067409</name>
</gene>
<dbReference type="EMBL" id="JAWDGP010002961">
    <property type="protein sequence ID" value="KAK3778388.1"/>
    <property type="molecule type" value="Genomic_DNA"/>
</dbReference>
<dbReference type="Proteomes" id="UP001283361">
    <property type="component" value="Unassembled WGS sequence"/>
</dbReference>
<accession>A0AAE0ZZ66</accession>
<comment type="caution">
    <text evidence="3">The sequence shown here is derived from an EMBL/GenBank/DDBJ whole genome shotgun (WGS) entry which is preliminary data.</text>
</comment>
<feature type="region of interest" description="Disordered" evidence="1">
    <location>
        <begin position="75"/>
        <end position="109"/>
    </location>
</feature>
<feature type="region of interest" description="Disordered" evidence="1">
    <location>
        <begin position="1"/>
        <end position="39"/>
    </location>
</feature>
<organism evidence="3 4">
    <name type="scientific">Elysia crispata</name>
    <name type="common">lettuce slug</name>
    <dbReference type="NCBI Taxonomy" id="231223"/>
    <lineage>
        <taxon>Eukaryota</taxon>
        <taxon>Metazoa</taxon>
        <taxon>Spiralia</taxon>
        <taxon>Lophotrochozoa</taxon>
        <taxon>Mollusca</taxon>
        <taxon>Gastropoda</taxon>
        <taxon>Heterobranchia</taxon>
        <taxon>Euthyneura</taxon>
        <taxon>Panpulmonata</taxon>
        <taxon>Sacoglossa</taxon>
        <taxon>Placobranchoidea</taxon>
        <taxon>Plakobranchidae</taxon>
        <taxon>Elysia</taxon>
    </lineage>
</organism>
<proteinExistence type="predicted"/>
<dbReference type="AlphaFoldDB" id="A0AAE0ZZ66"/>
<keyword evidence="2" id="KW-1133">Transmembrane helix</keyword>
<feature type="compositionally biased region" description="Low complexity" evidence="1">
    <location>
        <begin position="19"/>
        <end position="39"/>
    </location>
</feature>